<dbReference type="Proteomes" id="UP000032142">
    <property type="component" value="Unassembled WGS sequence"/>
</dbReference>
<sequence>MFLSYTTTCTKITSSSNHNYHLYN</sequence>
<evidence type="ECO:0000313" key="2">
    <source>
        <dbReference type="Proteomes" id="UP000032142"/>
    </source>
</evidence>
<accession>A0A0B0PWE4</accession>
<evidence type="ECO:0000313" key="1">
    <source>
        <dbReference type="EMBL" id="KHG29177.1"/>
    </source>
</evidence>
<proteinExistence type="predicted"/>
<gene>
    <name evidence="1" type="ORF">F383_13076</name>
</gene>
<protein>
    <submittedName>
        <fullName evidence="1">Uncharacterized protein</fullName>
    </submittedName>
</protein>
<dbReference type="AlphaFoldDB" id="A0A0B0PWE4"/>
<dbReference type="EMBL" id="KN448344">
    <property type="protein sequence ID" value="KHG29177.1"/>
    <property type="molecule type" value="Genomic_DNA"/>
</dbReference>
<keyword evidence="2" id="KW-1185">Reference proteome</keyword>
<name>A0A0B0PWE4_GOSAR</name>
<organism evidence="1 2">
    <name type="scientific">Gossypium arboreum</name>
    <name type="common">Tree cotton</name>
    <name type="synonym">Gossypium nanking</name>
    <dbReference type="NCBI Taxonomy" id="29729"/>
    <lineage>
        <taxon>Eukaryota</taxon>
        <taxon>Viridiplantae</taxon>
        <taxon>Streptophyta</taxon>
        <taxon>Embryophyta</taxon>
        <taxon>Tracheophyta</taxon>
        <taxon>Spermatophyta</taxon>
        <taxon>Magnoliopsida</taxon>
        <taxon>eudicotyledons</taxon>
        <taxon>Gunneridae</taxon>
        <taxon>Pentapetalae</taxon>
        <taxon>rosids</taxon>
        <taxon>malvids</taxon>
        <taxon>Malvales</taxon>
        <taxon>Malvaceae</taxon>
        <taxon>Malvoideae</taxon>
        <taxon>Gossypium</taxon>
    </lineage>
</organism>
<reference evidence="2" key="1">
    <citation type="submission" date="2014-09" db="EMBL/GenBank/DDBJ databases">
        <authorList>
            <person name="Mudge J."/>
            <person name="Ramaraj T."/>
            <person name="Lindquist I.E."/>
            <person name="Bharti A.K."/>
            <person name="Sundararajan A."/>
            <person name="Cameron C.T."/>
            <person name="Woodward J.E."/>
            <person name="May G.D."/>
            <person name="Brubaker C."/>
            <person name="Broadhvest J."/>
            <person name="Wilkins T.A."/>
        </authorList>
    </citation>
    <scope>NUCLEOTIDE SEQUENCE</scope>
    <source>
        <strain evidence="2">cv. AKA8401</strain>
    </source>
</reference>